<accession>A0A120KMN3</accession>
<keyword evidence="2" id="KW-1133">Transmembrane helix</keyword>
<name>A0A120KMN3_9BACT</name>
<keyword evidence="5" id="KW-1185">Reference proteome</keyword>
<evidence type="ECO:0000313" key="4">
    <source>
        <dbReference type="EMBL" id="AMD91699.1"/>
    </source>
</evidence>
<dbReference type="EMBL" id="CP014230">
    <property type="protein sequence ID" value="AMD91699.1"/>
    <property type="molecule type" value="Genomic_DNA"/>
</dbReference>
<evidence type="ECO:0000256" key="1">
    <source>
        <dbReference type="SAM" id="MobiDB-lite"/>
    </source>
</evidence>
<dbReference type="KEGG" id="doa:AXF15_00250"/>
<dbReference type="STRING" id="888061.AXF15_00250"/>
<dbReference type="RefSeq" id="WP_066601633.1">
    <property type="nucleotide sequence ID" value="NZ_CP014230.1"/>
</dbReference>
<gene>
    <name evidence="4" type="ORF">AXF15_00250</name>
</gene>
<dbReference type="AlphaFoldDB" id="A0A120KMN3"/>
<evidence type="ECO:0000259" key="3">
    <source>
        <dbReference type="Pfam" id="PF14237"/>
    </source>
</evidence>
<dbReference type="InterPro" id="IPR025640">
    <property type="entry name" value="GYF_2"/>
</dbReference>
<feature type="transmembrane region" description="Helical" evidence="2">
    <location>
        <begin position="184"/>
        <end position="203"/>
    </location>
</feature>
<feature type="transmembrane region" description="Helical" evidence="2">
    <location>
        <begin position="160"/>
        <end position="178"/>
    </location>
</feature>
<dbReference type="Proteomes" id="UP000063964">
    <property type="component" value="Chromosome"/>
</dbReference>
<dbReference type="Pfam" id="PF10947">
    <property type="entry name" value="DUF2628"/>
    <property type="match status" value="1"/>
</dbReference>
<feature type="domain" description="GYF" evidence="3">
    <location>
        <begin position="8"/>
        <end position="57"/>
    </location>
</feature>
<sequence>MSHDEKIWWYAANGKESGPYTARELKSMALAGKIAPADLIWREGLEKWLKASAVKGLFEPAAPRSDAAVPPPPASEPADPPLQSETEGADNRFPDAFPMSGEHSSGTISDDEAMQIFVGKKYDLYVRKWARFAEKKISWNWPGFFLNITWLIYRKMYRPAALLFAAMIGAGIVVGFLHISEGTIQALGIAVNVLVGLQGNYWYKLHAERKIKRIKECIVPHQIRNEITRQGGTNLAGALIFFLLIFLLVIISRLGSLSMAGKI</sequence>
<organism evidence="4 5">
    <name type="scientific">Desulfomicrobium orale DSM 12838</name>
    <dbReference type="NCBI Taxonomy" id="888061"/>
    <lineage>
        <taxon>Bacteria</taxon>
        <taxon>Pseudomonadati</taxon>
        <taxon>Thermodesulfobacteriota</taxon>
        <taxon>Desulfovibrionia</taxon>
        <taxon>Desulfovibrionales</taxon>
        <taxon>Desulfomicrobiaceae</taxon>
        <taxon>Desulfomicrobium</taxon>
    </lineage>
</organism>
<reference evidence="5" key="1">
    <citation type="submission" date="2016-02" db="EMBL/GenBank/DDBJ databases">
        <authorList>
            <person name="Holder M.E."/>
            <person name="Ajami N.J."/>
            <person name="Petrosino J.F."/>
        </authorList>
    </citation>
    <scope>NUCLEOTIDE SEQUENCE [LARGE SCALE GENOMIC DNA]</scope>
    <source>
        <strain evidence="5">DSM 12838</strain>
    </source>
</reference>
<dbReference type="Pfam" id="PF14237">
    <property type="entry name" value="GYF_2"/>
    <property type="match status" value="1"/>
</dbReference>
<dbReference type="InterPro" id="IPR024399">
    <property type="entry name" value="DUF2628"/>
</dbReference>
<proteinExistence type="predicted"/>
<evidence type="ECO:0000256" key="2">
    <source>
        <dbReference type="SAM" id="Phobius"/>
    </source>
</evidence>
<feature type="region of interest" description="Disordered" evidence="1">
    <location>
        <begin position="62"/>
        <end position="96"/>
    </location>
</feature>
<keyword evidence="2" id="KW-0812">Transmembrane</keyword>
<feature type="transmembrane region" description="Helical" evidence="2">
    <location>
        <begin position="234"/>
        <end position="254"/>
    </location>
</feature>
<feature type="compositionally biased region" description="Pro residues" evidence="1">
    <location>
        <begin position="69"/>
        <end position="80"/>
    </location>
</feature>
<keyword evidence="2" id="KW-0472">Membrane</keyword>
<protein>
    <recommendedName>
        <fullName evidence="3">GYF domain-containing protein</fullName>
    </recommendedName>
</protein>
<evidence type="ECO:0000313" key="5">
    <source>
        <dbReference type="Proteomes" id="UP000063964"/>
    </source>
</evidence>